<dbReference type="Gene3D" id="3.30.460.10">
    <property type="entry name" value="Beta Polymerase, domain 2"/>
    <property type="match status" value="1"/>
</dbReference>
<dbReference type="Proteomes" id="UP001596501">
    <property type="component" value="Unassembled WGS sequence"/>
</dbReference>
<proteinExistence type="predicted"/>
<reference evidence="3" key="1">
    <citation type="journal article" date="2019" name="Int. J. Syst. Evol. Microbiol.">
        <title>The Global Catalogue of Microorganisms (GCM) 10K type strain sequencing project: providing services to taxonomists for standard genome sequencing and annotation.</title>
        <authorList>
            <consortium name="The Broad Institute Genomics Platform"/>
            <consortium name="The Broad Institute Genome Sequencing Center for Infectious Disease"/>
            <person name="Wu L."/>
            <person name="Ma J."/>
        </authorList>
    </citation>
    <scope>NUCLEOTIDE SEQUENCE [LARGE SCALE GENOMIC DNA]</scope>
    <source>
        <strain evidence="3">CGMCC 1.12371</strain>
    </source>
</reference>
<dbReference type="RefSeq" id="WP_382219130.1">
    <property type="nucleotide sequence ID" value="NZ_JBHTCA010000001.1"/>
</dbReference>
<dbReference type="EMBL" id="JBHTCA010000001">
    <property type="protein sequence ID" value="MFC7407478.1"/>
    <property type="molecule type" value="Genomic_DNA"/>
</dbReference>
<dbReference type="InterPro" id="IPR041633">
    <property type="entry name" value="Polbeta"/>
</dbReference>
<comment type="caution">
    <text evidence="2">The sequence shown here is derived from an EMBL/GenBank/DDBJ whole genome shotgun (WGS) entry which is preliminary data.</text>
</comment>
<organism evidence="2 3">
    <name type="scientific">Hydrogenophaga atypica</name>
    <dbReference type="NCBI Taxonomy" id="249409"/>
    <lineage>
        <taxon>Bacteria</taxon>
        <taxon>Pseudomonadati</taxon>
        <taxon>Pseudomonadota</taxon>
        <taxon>Betaproteobacteria</taxon>
        <taxon>Burkholderiales</taxon>
        <taxon>Comamonadaceae</taxon>
        <taxon>Hydrogenophaga</taxon>
    </lineage>
</organism>
<evidence type="ECO:0000259" key="1">
    <source>
        <dbReference type="Pfam" id="PF18765"/>
    </source>
</evidence>
<dbReference type="CDD" id="cd05403">
    <property type="entry name" value="NT_KNTase_like"/>
    <property type="match status" value="1"/>
</dbReference>
<dbReference type="SUPFAM" id="SSF81301">
    <property type="entry name" value="Nucleotidyltransferase"/>
    <property type="match status" value="1"/>
</dbReference>
<name>A0ABW2QDD8_9BURK</name>
<dbReference type="Pfam" id="PF18765">
    <property type="entry name" value="Polbeta"/>
    <property type="match status" value="1"/>
</dbReference>
<gene>
    <name evidence="2" type="ORF">ACFQPB_01245</name>
</gene>
<protein>
    <submittedName>
        <fullName evidence="2">Nucleotidyltransferase family protein</fullName>
    </submittedName>
</protein>
<keyword evidence="3" id="KW-1185">Reference proteome</keyword>
<evidence type="ECO:0000313" key="3">
    <source>
        <dbReference type="Proteomes" id="UP001596501"/>
    </source>
</evidence>
<dbReference type="InterPro" id="IPR043519">
    <property type="entry name" value="NT_sf"/>
</dbReference>
<sequence length="110" mass="12171">MTTVATPAVQLTASQVAEVQAILHRHLPQVQAWVFGSRATGRARPFSDLDILLTEPPNLTWDQRAQLSDAFEASELPFKVDLVEAQQLKGEFAERVKAEMRPLTGDRSTA</sequence>
<feature type="domain" description="Polymerase beta nucleotidyltransferase" evidence="1">
    <location>
        <begin position="19"/>
        <end position="100"/>
    </location>
</feature>
<accession>A0ABW2QDD8</accession>
<evidence type="ECO:0000313" key="2">
    <source>
        <dbReference type="EMBL" id="MFC7407478.1"/>
    </source>
</evidence>